<dbReference type="CDD" id="cd03814">
    <property type="entry name" value="GT4-like"/>
    <property type="match status" value="1"/>
</dbReference>
<dbReference type="Proteomes" id="UP001589774">
    <property type="component" value="Unassembled WGS sequence"/>
</dbReference>
<keyword evidence="3" id="KW-1185">Reference proteome</keyword>
<keyword evidence="2" id="KW-0808">Transferase</keyword>
<accession>A0ABV6HL57</accession>
<dbReference type="Pfam" id="PF13692">
    <property type="entry name" value="Glyco_trans_1_4"/>
    <property type="match status" value="1"/>
</dbReference>
<gene>
    <name evidence="2" type="ORF">ACFFI0_15005</name>
</gene>
<dbReference type="PANTHER" id="PTHR45947">
    <property type="entry name" value="SULFOQUINOVOSYL TRANSFERASE SQD2"/>
    <property type="match status" value="1"/>
</dbReference>
<reference evidence="2 3" key="1">
    <citation type="submission" date="2024-09" db="EMBL/GenBank/DDBJ databases">
        <authorList>
            <person name="Sun Q."/>
            <person name="Mori K."/>
        </authorList>
    </citation>
    <scope>NUCLEOTIDE SEQUENCE [LARGE SCALE GENOMIC DNA]</scope>
    <source>
        <strain evidence="2 3">CCM 7765</strain>
    </source>
</reference>
<dbReference type="InterPro" id="IPR050194">
    <property type="entry name" value="Glycosyltransferase_grp1"/>
</dbReference>
<evidence type="ECO:0000259" key="1">
    <source>
        <dbReference type="Pfam" id="PF13439"/>
    </source>
</evidence>
<dbReference type="Gene3D" id="3.40.50.2000">
    <property type="entry name" value="Glycogen Phosphorylase B"/>
    <property type="match status" value="2"/>
</dbReference>
<evidence type="ECO:0000313" key="3">
    <source>
        <dbReference type="Proteomes" id="UP001589774"/>
    </source>
</evidence>
<protein>
    <submittedName>
        <fullName evidence="2">Glycosyltransferase family 4 protein</fullName>
        <ecNumber evidence="2">2.4.-.-</ecNumber>
    </submittedName>
</protein>
<organism evidence="2 3">
    <name type="scientific">Olivibacter oleidegradans</name>
    <dbReference type="NCBI Taxonomy" id="760123"/>
    <lineage>
        <taxon>Bacteria</taxon>
        <taxon>Pseudomonadati</taxon>
        <taxon>Bacteroidota</taxon>
        <taxon>Sphingobacteriia</taxon>
        <taxon>Sphingobacteriales</taxon>
        <taxon>Sphingobacteriaceae</taxon>
        <taxon>Olivibacter</taxon>
    </lineage>
</organism>
<dbReference type="EC" id="2.4.-.-" evidence="2"/>
<dbReference type="SUPFAM" id="SSF53756">
    <property type="entry name" value="UDP-Glycosyltransferase/glycogen phosphorylase"/>
    <property type="match status" value="1"/>
</dbReference>
<dbReference type="PANTHER" id="PTHR45947:SF3">
    <property type="entry name" value="SULFOQUINOVOSYL TRANSFERASE SQD2"/>
    <property type="match status" value="1"/>
</dbReference>
<dbReference type="Pfam" id="PF13439">
    <property type="entry name" value="Glyco_transf_4"/>
    <property type="match status" value="1"/>
</dbReference>
<dbReference type="GO" id="GO:0016757">
    <property type="term" value="F:glycosyltransferase activity"/>
    <property type="evidence" value="ECO:0007669"/>
    <property type="project" value="UniProtKB-KW"/>
</dbReference>
<feature type="domain" description="Glycosyltransferase subfamily 4-like N-terminal" evidence="1">
    <location>
        <begin position="18"/>
        <end position="188"/>
    </location>
</feature>
<dbReference type="RefSeq" id="WP_149105720.1">
    <property type="nucleotide sequence ID" value="NZ_JBHLWO010000002.1"/>
</dbReference>
<dbReference type="EMBL" id="JBHLWO010000002">
    <property type="protein sequence ID" value="MFC0319628.1"/>
    <property type="molecule type" value="Genomic_DNA"/>
</dbReference>
<keyword evidence="2" id="KW-0328">Glycosyltransferase</keyword>
<proteinExistence type="predicted"/>
<dbReference type="InterPro" id="IPR028098">
    <property type="entry name" value="Glyco_trans_4-like_N"/>
</dbReference>
<name>A0ABV6HL57_9SPHI</name>
<evidence type="ECO:0000313" key="2">
    <source>
        <dbReference type="EMBL" id="MFC0319628.1"/>
    </source>
</evidence>
<comment type="caution">
    <text evidence="2">The sequence shown here is derived from an EMBL/GenBank/DDBJ whole genome shotgun (WGS) entry which is preliminary data.</text>
</comment>
<sequence>MRKIKVAFFAEILHEDKDGASRTMFQLIKRIPFDRFEFMFIYGDGPDQLLDFPSLKVPTITIPSNKNYTLSIPSLIKRRLIRKLDTFGPDIVHIATPSLLGHFAVTYASKRHIPVVSIYHTHFISYIDYYLKHLPFLIGPVKRYVSSKKKLFYNQCDCIYVPTKSIKQELINYGIQASKMLLWERGIDNTLFNPLKKDLAKLEKITGNQQPTLLFVSRLVWEKNLEMLFKIYRLIKIRGIACNFLVVGDGSARKACESNMPEAIFLGHVGHDELASLYASSSIFVFPSVSETYGNVILEAQAPGLPCVIANGGGSKDLIENGVNGFACNPNSEGEFVDCIETLLNKKTIHRQFSMLGIQESTKRNWERLADIYFNDIEQLGKVPSIYKLTS</sequence>